<dbReference type="PRINTS" id="PR00691">
    <property type="entry name" value="ADHESINB"/>
</dbReference>
<dbReference type="KEGG" id="mcad:Pan265_24260"/>
<dbReference type="GO" id="GO:0030313">
    <property type="term" value="C:cell envelope"/>
    <property type="evidence" value="ECO:0007669"/>
    <property type="project" value="UniProtKB-SubCell"/>
</dbReference>
<dbReference type="GO" id="GO:0030001">
    <property type="term" value="P:metal ion transport"/>
    <property type="evidence" value="ECO:0007669"/>
    <property type="project" value="InterPro"/>
</dbReference>
<comment type="subcellular location">
    <subcellularLocation>
        <location evidence="1">Cell envelope</location>
    </subcellularLocation>
</comment>
<dbReference type="AlphaFoldDB" id="A0A518C005"/>
<dbReference type="PRINTS" id="PR00690">
    <property type="entry name" value="ADHESNFAMILY"/>
</dbReference>
<accession>A0A518C005</accession>
<dbReference type="InterPro" id="IPR050492">
    <property type="entry name" value="Bact_metal-bind_prot9"/>
</dbReference>
<name>A0A518C005_9BACT</name>
<proteinExistence type="inferred from homology"/>
<evidence type="ECO:0000256" key="2">
    <source>
        <dbReference type="ARBA" id="ARBA00011028"/>
    </source>
</evidence>
<evidence type="ECO:0000256" key="6">
    <source>
        <dbReference type="RuleBase" id="RU003512"/>
    </source>
</evidence>
<dbReference type="EMBL" id="CP036280">
    <property type="protein sequence ID" value="QDU72556.1"/>
    <property type="molecule type" value="Genomic_DNA"/>
</dbReference>
<evidence type="ECO:0000256" key="4">
    <source>
        <dbReference type="ARBA" id="ARBA00022723"/>
    </source>
</evidence>
<dbReference type="PROSITE" id="PS51257">
    <property type="entry name" value="PROKAR_LIPOPROTEIN"/>
    <property type="match status" value="1"/>
</dbReference>
<dbReference type="Proteomes" id="UP000320386">
    <property type="component" value="Chromosome"/>
</dbReference>
<keyword evidence="8" id="KW-1185">Reference proteome</keyword>
<evidence type="ECO:0000256" key="1">
    <source>
        <dbReference type="ARBA" id="ARBA00004196"/>
    </source>
</evidence>
<evidence type="ECO:0000256" key="5">
    <source>
        <dbReference type="ARBA" id="ARBA00022729"/>
    </source>
</evidence>
<evidence type="ECO:0000313" key="7">
    <source>
        <dbReference type="EMBL" id="QDU72556.1"/>
    </source>
</evidence>
<comment type="similarity">
    <text evidence="2 6">Belongs to the bacterial solute-binding protein 9 family.</text>
</comment>
<dbReference type="RefSeq" id="WP_145446731.1">
    <property type="nucleotide sequence ID" value="NZ_CP036280.1"/>
</dbReference>
<gene>
    <name evidence="7" type="primary">troA</name>
    <name evidence="7" type="ORF">Pan265_24260</name>
</gene>
<dbReference type="SUPFAM" id="SSF53807">
    <property type="entry name" value="Helical backbone' metal receptor"/>
    <property type="match status" value="1"/>
</dbReference>
<protein>
    <submittedName>
        <fullName evidence="7">Periplasmic zinc-binding protein TroA</fullName>
    </submittedName>
</protein>
<sequence>MIRAIIVFITLTLAACDPAPSEPTNTGRYTVVTTVGMIADITRNLAGEHASVENIIGEGVDPHLYKPTRDDILQLQNADLILYNGLHLEGKMGDILQRIASADKPVHAVADTLLQRDNYVLNKPGGQAYDPHVWMDVNGWIAATHVVADALIAHDPDHEPDYRNNLNNYLTRLNELENYARTSLATIPDNQRVLITAHDAFGYLGRAYGIEVLGIQGLSTESEAGLRDIERLIKTITQRNIPAVFVETSISDKNVRALVEGAQAAGHTVTIGGELFSDAMGPADTYEGTYIGMIDHNITTITRALGGNAPAKGLHGRLNTHHE</sequence>
<evidence type="ECO:0000313" key="8">
    <source>
        <dbReference type="Proteomes" id="UP000320386"/>
    </source>
</evidence>
<dbReference type="GO" id="GO:0007155">
    <property type="term" value="P:cell adhesion"/>
    <property type="evidence" value="ECO:0007669"/>
    <property type="project" value="InterPro"/>
</dbReference>
<reference evidence="7 8" key="1">
    <citation type="submission" date="2019-02" db="EMBL/GenBank/DDBJ databases">
        <title>Deep-cultivation of Planctomycetes and their phenomic and genomic characterization uncovers novel biology.</title>
        <authorList>
            <person name="Wiegand S."/>
            <person name="Jogler M."/>
            <person name="Boedeker C."/>
            <person name="Pinto D."/>
            <person name="Vollmers J."/>
            <person name="Rivas-Marin E."/>
            <person name="Kohn T."/>
            <person name="Peeters S.H."/>
            <person name="Heuer A."/>
            <person name="Rast P."/>
            <person name="Oberbeckmann S."/>
            <person name="Bunk B."/>
            <person name="Jeske O."/>
            <person name="Meyerdierks A."/>
            <person name="Storesund J.E."/>
            <person name="Kallscheuer N."/>
            <person name="Luecker S."/>
            <person name="Lage O.M."/>
            <person name="Pohl T."/>
            <person name="Merkel B.J."/>
            <person name="Hornburger P."/>
            <person name="Mueller R.-W."/>
            <person name="Bruemmer F."/>
            <person name="Labrenz M."/>
            <person name="Spormann A.M."/>
            <person name="Op den Camp H."/>
            <person name="Overmann J."/>
            <person name="Amann R."/>
            <person name="Jetten M.S.M."/>
            <person name="Mascher T."/>
            <person name="Medema M.H."/>
            <person name="Devos D.P."/>
            <person name="Kaster A.-K."/>
            <person name="Ovreas L."/>
            <person name="Rohde M."/>
            <person name="Galperin M.Y."/>
            <person name="Jogler C."/>
        </authorList>
    </citation>
    <scope>NUCLEOTIDE SEQUENCE [LARGE SCALE GENOMIC DNA]</scope>
    <source>
        <strain evidence="7 8">Pan265</strain>
    </source>
</reference>
<organism evidence="7 8">
    <name type="scientific">Mucisphaera calidilacus</name>
    <dbReference type="NCBI Taxonomy" id="2527982"/>
    <lineage>
        <taxon>Bacteria</taxon>
        <taxon>Pseudomonadati</taxon>
        <taxon>Planctomycetota</taxon>
        <taxon>Phycisphaerae</taxon>
        <taxon>Phycisphaerales</taxon>
        <taxon>Phycisphaeraceae</taxon>
        <taxon>Mucisphaera</taxon>
    </lineage>
</organism>
<dbReference type="Gene3D" id="3.40.50.1980">
    <property type="entry name" value="Nitrogenase molybdenum iron protein domain"/>
    <property type="match status" value="2"/>
</dbReference>
<keyword evidence="5" id="KW-0732">Signal</keyword>
<dbReference type="OrthoDB" id="9793396at2"/>
<dbReference type="InterPro" id="IPR006127">
    <property type="entry name" value="ZnuA-like"/>
</dbReference>
<dbReference type="InterPro" id="IPR006129">
    <property type="entry name" value="AdhesinB"/>
</dbReference>
<keyword evidence="4" id="KW-0479">Metal-binding</keyword>
<dbReference type="PANTHER" id="PTHR42953:SF1">
    <property type="entry name" value="METAL-BINDING PROTEIN HI_0362-RELATED"/>
    <property type="match status" value="1"/>
</dbReference>
<dbReference type="PANTHER" id="PTHR42953">
    <property type="entry name" value="HIGH-AFFINITY ZINC UPTAKE SYSTEM PROTEIN ZNUA-RELATED"/>
    <property type="match status" value="1"/>
</dbReference>
<dbReference type="Pfam" id="PF01297">
    <property type="entry name" value="ZnuA"/>
    <property type="match status" value="1"/>
</dbReference>
<keyword evidence="3 6" id="KW-0813">Transport</keyword>
<evidence type="ECO:0000256" key="3">
    <source>
        <dbReference type="ARBA" id="ARBA00022448"/>
    </source>
</evidence>
<dbReference type="GO" id="GO:0046872">
    <property type="term" value="F:metal ion binding"/>
    <property type="evidence" value="ECO:0007669"/>
    <property type="project" value="UniProtKB-KW"/>
</dbReference>
<dbReference type="InterPro" id="IPR006128">
    <property type="entry name" value="Lipoprotein_PsaA-like"/>
</dbReference>